<comment type="catalytic activity">
    <reaction evidence="13">
        <text>L-isoleucine + 2-oxoglutarate = (S)-3-methyl-2-oxopentanoate + L-glutamate</text>
        <dbReference type="Rhea" id="RHEA:24801"/>
        <dbReference type="ChEBI" id="CHEBI:16810"/>
        <dbReference type="ChEBI" id="CHEBI:29985"/>
        <dbReference type="ChEBI" id="CHEBI:35146"/>
        <dbReference type="ChEBI" id="CHEBI:58045"/>
        <dbReference type="EC" id="2.6.1.42"/>
    </reaction>
</comment>
<comment type="pathway">
    <text evidence="4">Amino-acid biosynthesis; L-leucine biosynthesis; L-leucine from 3-methyl-2-oxobutanoate: step 4/4.</text>
</comment>
<evidence type="ECO:0000256" key="13">
    <source>
        <dbReference type="ARBA" id="ARBA00048798"/>
    </source>
</evidence>
<name>A0ABS8P3S9_9PSEU</name>
<evidence type="ECO:0000256" key="10">
    <source>
        <dbReference type="ARBA" id="ARBA00022898"/>
    </source>
</evidence>
<dbReference type="Gene3D" id="3.30.470.10">
    <property type="match status" value="1"/>
</dbReference>
<dbReference type="InterPro" id="IPR001544">
    <property type="entry name" value="Aminotrans_IV"/>
</dbReference>
<evidence type="ECO:0000256" key="4">
    <source>
        <dbReference type="ARBA" id="ARBA00005072"/>
    </source>
</evidence>
<dbReference type="EMBL" id="JAJNDB010000001">
    <property type="protein sequence ID" value="MCD2192215.1"/>
    <property type="molecule type" value="Genomic_DNA"/>
</dbReference>
<comment type="pathway">
    <text evidence="3">Amino-acid biosynthesis; L-valine biosynthesis; L-valine from pyruvate: step 4/4.</text>
</comment>
<dbReference type="PIRSF" id="PIRSF006468">
    <property type="entry name" value="BCAT1"/>
    <property type="match status" value="1"/>
</dbReference>
<feature type="region of interest" description="Disordered" evidence="15">
    <location>
        <begin position="1"/>
        <end position="25"/>
    </location>
</feature>
<dbReference type="NCBIfam" id="NF009897">
    <property type="entry name" value="PRK13357.1"/>
    <property type="match status" value="1"/>
</dbReference>
<keyword evidence="9 16" id="KW-0808">Transferase</keyword>
<evidence type="ECO:0000256" key="2">
    <source>
        <dbReference type="ARBA" id="ARBA00004824"/>
    </source>
</evidence>
<evidence type="ECO:0000256" key="3">
    <source>
        <dbReference type="ARBA" id="ARBA00004931"/>
    </source>
</evidence>
<dbReference type="InterPro" id="IPR036038">
    <property type="entry name" value="Aminotransferase-like"/>
</dbReference>
<evidence type="ECO:0000313" key="17">
    <source>
        <dbReference type="Proteomes" id="UP001199469"/>
    </source>
</evidence>
<evidence type="ECO:0000256" key="11">
    <source>
        <dbReference type="ARBA" id="ARBA00023304"/>
    </source>
</evidence>
<organism evidence="16 17">
    <name type="scientific">Actinomycetospora endophytica</name>
    <dbReference type="NCBI Taxonomy" id="2291215"/>
    <lineage>
        <taxon>Bacteria</taxon>
        <taxon>Bacillati</taxon>
        <taxon>Actinomycetota</taxon>
        <taxon>Actinomycetes</taxon>
        <taxon>Pseudonocardiales</taxon>
        <taxon>Pseudonocardiaceae</taxon>
        <taxon>Actinomycetospora</taxon>
    </lineage>
</organism>
<proteinExistence type="inferred from homology"/>
<keyword evidence="7 16" id="KW-0032">Aminotransferase</keyword>
<comment type="similarity">
    <text evidence="5">Belongs to the class-IV pyridoxal-phosphate-dependent aminotransferase family.</text>
</comment>
<comment type="caution">
    <text evidence="16">The sequence shown here is derived from an EMBL/GenBank/DDBJ whole genome shotgun (WGS) entry which is preliminary data.</text>
</comment>
<keyword evidence="8" id="KW-0028">Amino-acid biosynthesis</keyword>
<evidence type="ECO:0000256" key="6">
    <source>
        <dbReference type="ARBA" id="ARBA00013053"/>
    </source>
</evidence>
<reference evidence="16 17" key="1">
    <citation type="submission" date="2021-11" db="EMBL/GenBank/DDBJ databases">
        <title>Draft genome sequence of Actinomycetospora sp. SF1 isolated from the rhizosphere soil.</title>
        <authorList>
            <person name="Duangmal K."/>
            <person name="Chantavorakit T."/>
        </authorList>
    </citation>
    <scope>NUCLEOTIDE SEQUENCE [LARGE SCALE GENOMIC DNA]</scope>
    <source>
        <strain evidence="16 17">TBRC 5722</strain>
    </source>
</reference>
<evidence type="ECO:0000256" key="14">
    <source>
        <dbReference type="ARBA" id="ARBA00049229"/>
    </source>
</evidence>
<keyword evidence="10" id="KW-0663">Pyridoxal phosphate</keyword>
<evidence type="ECO:0000256" key="15">
    <source>
        <dbReference type="SAM" id="MobiDB-lite"/>
    </source>
</evidence>
<dbReference type="EC" id="2.6.1.42" evidence="6"/>
<keyword evidence="17" id="KW-1185">Reference proteome</keyword>
<dbReference type="Proteomes" id="UP001199469">
    <property type="component" value="Unassembled WGS sequence"/>
</dbReference>
<accession>A0ABS8P3S9</accession>
<evidence type="ECO:0000256" key="9">
    <source>
        <dbReference type="ARBA" id="ARBA00022679"/>
    </source>
</evidence>
<comment type="catalytic activity">
    <reaction evidence="14">
        <text>L-leucine + 2-oxoglutarate = 4-methyl-2-oxopentanoate + L-glutamate</text>
        <dbReference type="Rhea" id="RHEA:18321"/>
        <dbReference type="ChEBI" id="CHEBI:16810"/>
        <dbReference type="ChEBI" id="CHEBI:17865"/>
        <dbReference type="ChEBI" id="CHEBI:29985"/>
        <dbReference type="ChEBI" id="CHEBI:57427"/>
        <dbReference type="EC" id="2.6.1.42"/>
    </reaction>
</comment>
<dbReference type="InterPro" id="IPR005786">
    <property type="entry name" value="B_amino_transII"/>
</dbReference>
<dbReference type="PANTHER" id="PTHR11825:SF44">
    <property type="entry name" value="BRANCHED-CHAIN-AMINO-ACID AMINOTRANSFERASE"/>
    <property type="match status" value="1"/>
</dbReference>
<protein>
    <recommendedName>
        <fullName evidence="6">branched-chain-amino-acid transaminase</fullName>
        <ecNumber evidence="6">2.6.1.42</ecNumber>
    </recommendedName>
</protein>
<comment type="catalytic activity">
    <reaction evidence="12">
        <text>L-valine + 2-oxoglutarate = 3-methyl-2-oxobutanoate + L-glutamate</text>
        <dbReference type="Rhea" id="RHEA:24813"/>
        <dbReference type="ChEBI" id="CHEBI:11851"/>
        <dbReference type="ChEBI" id="CHEBI:16810"/>
        <dbReference type="ChEBI" id="CHEBI:29985"/>
        <dbReference type="ChEBI" id="CHEBI:57762"/>
        <dbReference type="EC" id="2.6.1.42"/>
    </reaction>
</comment>
<dbReference type="CDD" id="cd01557">
    <property type="entry name" value="BCAT_beta_family"/>
    <property type="match status" value="1"/>
</dbReference>
<evidence type="ECO:0000256" key="7">
    <source>
        <dbReference type="ARBA" id="ARBA00022576"/>
    </source>
</evidence>
<evidence type="ECO:0000256" key="12">
    <source>
        <dbReference type="ARBA" id="ARBA00048212"/>
    </source>
</evidence>
<dbReference type="Pfam" id="PF01063">
    <property type="entry name" value="Aminotran_4"/>
    <property type="match status" value="1"/>
</dbReference>
<dbReference type="InterPro" id="IPR043132">
    <property type="entry name" value="BCAT-like_C"/>
</dbReference>
<evidence type="ECO:0000256" key="8">
    <source>
        <dbReference type="ARBA" id="ARBA00022605"/>
    </source>
</evidence>
<sequence>MVSSVVDPGLSLRFPATPTTPTPDEARASLLVDPGFGRVFSDHMTVASWTAERGWHDDGVRGLEPMTLHPAAAVLHYAQEIFEGLKAYRQPDGSVALFRPDRNAARFEHSARRLSLPVLPASAFVTAVTELVRLDAAWVPDPPATLYLRPFMVATEAFLGVRAADEARFGVLASPAGPYFSGREVGVTLWIDPELSRAAPGGTGDAKCGGNYAAGLAAQGVAREHACDQVLFLDAVEHRWLEESGTMNVLLVTAAGELVTPPLGTILDGVTRRSVLELAAGHGLRPVERPVSVDELREGARSGAITEVFAAGTAAVISPIVRFREPGGEFTVGDGTPGPRTLALRSELVDVQFGRAADPRGWRVPVG</sequence>
<evidence type="ECO:0000313" key="16">
    <source>
        <dbReference type="EMBL" id="MCD2192215.1"/>
    </source>
</evidence>
<comment type="pathway">
    <text evidence="2">Amino-acid biosynthesis; L-isoleucine biosynthesis; L-isoleucine from 2-oxobutanoate: step 4/4.</text>
</comment>
<evidence type="ECO:0000256" key="5">
    <source>
        <dbReference type="ARBA" id="ARBA00009320"/>
    </source>
</evidence>
<dbReference type="SUPFAM" id="SSF56752">
    <property type="entry name" value="D-aminoacid aminotransferase-like PLP-dependent enzymes"/>
    <property type="match status" value="1"/>
</dbReference>
<evidence type="ECO:0000256" key="1">
    <source>
        <dbReference type="ARBA" id="ARBA00001933"/>
    </source>
</evidence>
<keyword evidence="11" id="KW-0100">Branched-chain amino acid biosynthesis</keyword>
<dbReference type="NCBIfam" id="TIGR01123">
    <property type="entry name" value="ilvE_II"/>
    <property type="match status" value="1"/>
</dbReference>
<dbReference type="InterPro" id="IPR033939">
    <property type="entry name" value="BCAT_family"/>
</dbReference>
<dbReference type="InterPro" id="IPR043131">
    <property type="entry name" value="BCAT-like_N"/>
</dbReference>
<comment type="cofactor">
    <cofactor evidence="1">
        <name>pyridoxal 5'-phosphate</name>
        <dbReference type="ChEBI" id="CHEBI:597326"/>
    </cofactor>
</comment>
<dbReference type="GO" id="GO:0004084">
    <property type="term" value="F:branched-chain-amino-acid transaminase activity"/>
    <property type="evidence" value="ECO:0007669"/>
    <property type="project" value="UniProtKB-EC"/>
</dbReference>
<dbReference type="PANTHER" id="PTHR11825">
    <property type="entry name" value="SUBGROUP IIII AMINOTRANSFERASE"/>
    <property type="match status" value="1"/>
</dbReference>
<dbReference type="Gene3D" id="3.20.10.10">
    <property type="entry name" value="D-amino Acid Aminotransferase, subunit A, domain 2"/>
    <property type="match status" value="1"/>
</dbReference>
<gene>
    <name evidence="16" type="ORF">LQ327_02245</name>
</gene>